<dbReference type="GO" id="GO:1904680">
    <property type="term" value="F:peptide transmembrane transporter activity"/>
    <property type="evidence" value="ECO:0007669"/>
    <property type="project" value="TreeGrafter"/>
</dbReference>
<keyword evidence="2" id="KW-0732">Signal</keyword>
<dbReference type="InterPro" id="IPR023765">
    <property type="entry name" value="SBP_5_CS"/>
</dbReference>
<dbReference type="PROSITE" id="PS01040">
    <property type="entry name" value="SBP_BACTERIAL_5"/>
    <property type="match status" value="1"/>
</dbReference>
<dbReference type="KEGG" id="sdl:Sdel_2033"/>
<organism evidence="4 5">
    <name type="scientific">Sulfurospirillum deleyianum (strain ATCC 51133 / DSM 6946 / 5175)</name>
    <dbReference type="NCBI Taxonomy" id="525898"/>
    <lineage>
        <taxon>Bacteria</taxon>
        <taxon>Pseudomonadati</taxon>
        <taxon>Campylobacterota</taxon>
        <taxon>Epsilonproteobacteria</taxon>
        <taxon>Campylobacterales</taxon>
        <taxon>Sulfurospirillaceae</taxon>
        <taxon>Sulfurospirillum</taxon>
    </lineage>
</organism>
<dbReference type="GO" id="GO:0043190">
    <property type="term" value="C:ATP-binding cassette (ABC) transporter complex"/>
    <property type="evidence" value="ECO:0007669"/>
    <property type="project" value="InterPro"/>
</dbReference>
<dbReference type="PANTHER" id="PTHR30290">
    <property type="entry name" value="PERIPLASMIC BINDING COMPONENT OF ABC TRANSPORTER"/>
    <property type="match status" value="1"/>
</dbReference>
<dbReference type="Pfam" id="PF00496">
    <property type="entry name" value="SBP_bac_5"/>
    <property type="match status" value="1"/>
</dbReference>
<dbReference type="InterPro" id="IPR000914">
    <property type="entry name" value="SBP_5_dom"/>
</dbReference>
<accession>D1B4M6</accession>
<protein>
    <submittedName>
        <fullName evidence="4">Nickel ABC transporter, periplasmic nickel-binding protein</fullName>
    </submittedName>
</protein>
<evidence type="ECO:0000313" key="4">
    <source>
        <dbReference type="EMBL" id="ACZ13046.1"/>
    </source>
</evidence>
<dbReference type="Gene3D" id="3.10.105.10">
    <property type="entry name" value="Dipeptide-binding Protein, Domain 3"/>
    <property type="match status" value="1"/>
</dbReference>
<dbReference type="InterPro" id="IPR039424">
    <property type="entry name" value="SBP_5"/>
</dbReference>
<reference evidence="4 5" key="2">
    <citation type="journal article" date="2010" name="Stand. Genomic Sci.">
        <title>Complete genome sequence of Sulfurospirillum deleyianum type strain (5175).</title>
        <authorList>
            <person name="Sikorski J."/>
            <person name="Lapidus A."/>
            <person name="Copeland A."/>
            <person name="Glavina Del Rio T."/>
            <person name="Nolan M."/>
            <person name="Lucas S."/>
            <person name="Chen F."/>
            <person name="Tice H."/>
            <person name="Cheng J.F."/>
            <person name="Saunders E."/>
            <person name="Bruce D."/>
            <person name="Goodwin L."/>
            <person name="Pitluck S."/>
            <person name="Ovchinnikova G."/>
            <person name="Pati A."/>
            <person name="Ivanova N."/>
            <person name="Mavromatis K."/>
            <person name="Chen A."/>
            <person name="Palaniappan K."/>
            <person name="Chain P."/>
            <person name="Land M."/>
            <person name="Hauser L."/>
            <person name="Chang Y.J."/>
            <person name="Jeffries C.D."/>
            <person name="Brettin T."/>
            <person name="Detter J.C."/>
            <person name="Han C."/>
            <person name="Rohde M."/>
            <person name="Lang E."/>
            <person name="Spring S."/>
            <person name="Goker M."/>
            <person name="Bristow J."/>
            <person name="Eisen J.A."/>
            <person name="Markowitz V."/>
            <person name="Hugenholtz P."/>
            <person name="Kyrpides N.C."/>
            <person name="Klenk H.P."/>
        </authorList>
    </citation>
    <scope>NUCLEOTIDE SEQUENCE [LARGE SCALE GENOMIC DNA]</scope>
    <source>
        <strain evidence="5">ATCC 51133 / DSM 6946 / 5175</strain>
    </source>
</reference>
<evidence type="ECO:0000313" key="5">
    <source>
        <dbReference type="Proteomes" id="UP000002222"/>
    </source>
</evidence>
<dbReference type="InterPro" id="IPR030678">
    <property type="entry name" value="Peptide/Ni-bd"/>
</dbReference>
<evidence type="ECO:0000259" key="3">
    <source>
        <dbReference type="Pfam" id="PF00496"/>
    </source>
</evidence>
<keyword evidence="5" id="KW-1185">Reference proteome</keyword>
<dbReference type="RefSeq" id="WP_012857791.1">
    <property type="nucleotide sequence ID" value="NC_013512.1"/>
</dbReference>
<dbReference type="InterPro" id="IPR011980">
    <property type="entry name" value="CntA-like"/>
</dbReference>
<comment type="similarity">
    <text evidence="1">Belongs to the bacterial solute-binding protein 5 family.</text>
</comment>
<dbReference type="eggNOG" id="COG0747">
    <property type="taxonomic scope" value="Bacteria"/>
</dbReference>
<reference evidence="5" key="1">
    <citation type="submission" date="2009-11" db="EMBL/GenBank/DDBJ databases">
        <title>The complete genome of Sulfurospirillum deleyianum DSM 6946.</title>
        <authorList>
            <consortium name="US DOE Joint Genome Institute (JGI-PGF)"/>
            <person name="Lucas S."/>
            <person name="Copeland A."/>
            <person name="Lapidus A."/>
            <person name="Glavina del Rio T."/>
            <person name="Dalin E."/>
            <person name="Tice H."/>
            <person name="Bruce D."/>
            <person name="Goodwin L."/>
            <person name="Pitluck S."/>
            <person name="Kyrpides N."/>
            <person name="Mavromatis K."/>
            <person name="Ivanova N."/>
            <person name="Ovchinnikova G."/>
            <person name="Munk A.C."/>
            <person name="Lu M."/>
            <person name="Brettin T."/>
            <person name="Detter J.C."/>
            <person name="Han C."/>
            <person name="Tapia R."/>
            <person name="Larimer F."/>
            <person name="Land M."/>
            <person name="Hauser L."/>
            <person name="Markowitz V."/>
            <person name="Cheng J.F."/>
            <person name="Hugenholtz P."/>
            <person name="Woyke T."/>
            <person name="Wu D."/>
            <person name="Aumann P."/>
            <person name="Schneider S."/>
            <person name="Lang E."/>
            <person name="Spring S."/>
            <person name="Klenk H.P."/>
            <person name="Eisen J.A."/>
        </authorList>
    </citation>
    <scope>NUCLEOTIDE SEQUENCE [LARGE SCALE GENOMIC DNA]</scope>
    <source>
        <strain evidence="5">ATCC 51133 / DSM 6946 / 5175</strain>
    </source>
</reference>
<evidence type="ECO:0000256" key="2">
    <source>
        <dbReference type="ARBA" id="ARBA00022729"/>
    </source>
</evidence>
<dbReference type="GO" id="GO:0015675">
    <property type="term" value="P:nickel cation transport"/>
    <property type="evidence" value="ECO:0007669"/>
    <property type="project" value="InterPro"/>
</dbReference>
<dbReference type="Proteomes" id="UP000002222">
    <property type="component" value="Chromosome"/>
</dbReference>
<evidence type="ECO:0000256" key="1">
    <source>
        <dbReference type="ARBA" id="ARBA00005695"/>
    </source>
</evidence>
<dbReference type="GO" id="GO:0020037">
    <property type="term" value="F:heme binding"/>
    <property type="evidence" value="ECO:0007669"/>
    <property type="project" value="InterPro"/>
</dbReference>
<name>D1B4M6_SULD5</name>
<gene>
    <name evidence="4" type="ordered locus">Sdel_2033</name>
</gene>
<dbReference type="Gene3D" id="3.40.190.10">
    <property type="entry name" value="Periplasmic binding protein-like II"/>
    <property type="match status" value="1"/>
</dbReference>
<dbReference type="AlphaFoldDB" id="D1B4M6"/>
<dbReference type="PIRSF" id="PIRSF002741">
    <property type="entry name" value="MppA"/>
    <property type="match status" value="1"/>
</dbReference>
<dbReference type="NCBIfam" id="TIGR02294">
    <property type="entry name" value="nickel_nikA"/>
    <property type="match status" value="1"/>
</dbReference>
<sequence>MMIGKKRGALLCSALILAFLTGCESKPKEVKVAKTELVYASTKDIRNINPHLYGGEMSAQNMVFESLVMNTPEGVKPWLAERWEISSDGKSYTFYLRKDVKFSDGSPFDATVVKKNIDAVIDNRARHAWLELVNQIEGSEVVDNFTYKLTLKNPYYPTLSELAMTRPFRFIAPSCFIEGATKNGVSCYVGTGAWVLSEHQKNAFALFKKNPNYWGEKAKLEQIKWRVMPDHQSVLLALQKGEIDLIFGADGDMIDLNAFSVLQKEGKYTTLLSQPTASRAILLNTKQPITGEAKLREALQHAINKEMIVSGILNHSENSANTLFAPITPYCDVPLSRKLYDVEKAKALLDEAGWMMDEKLGYRSKEGKILSLRLYFNANNAQEKAISEYIQSNLKEVGVELKIIGEEKQAFLDRQKSGDFDLQYALSWGTPYDPQSFVSSWRMAAHGDYQAQLGLEKKAWLDAQIQAILIEPSHEKRTKMYAEILTYIHDANVYVPLSYARTKAVFTPKLKGVSFNPSQYEIPFEKMFFE</sequence>
<dbReference type="STRING" id="525898.Sdel_2033"/>
<dbReference type="GO" id="GO:0030288">
    <property type="term" value="C:outer membrane-bounded periplasmic space"/>
    <property type="evidence" value="ECO:0007669"/>
    <property type="project" value="TreeGrafter"/>
</dbReference>
<dbReference type="GO" id="GO:0016151">
    <property type="term" value="F:nickel cation binding"/>
    <property type="evidence" value="ECO:0007669"/>
    <property type="project" value="InterPro"/>
</dbReference>
<dbReference type="HOGENOM" id="CLU_017028_7_5_7"/>
<dbReference type="PANTHER" id="PTHR30290:SF37">
    <property type="entry name" value="NICKEL-BINDING PERIPLASMIC PROTEIN"/>
    <property type="match status" value="1"/>
</dbReference>
<proteinExistence type="inferred from homology"/>
<feature type="domain" description="Solute-binding protein family 5" evidence="3">
    <location>
        <begin position="75"/>
        <end position="442"/>
    </location>
</feature>
<dbReference type="GO" id="GO:0015833">
    <property type="term" value="P:peptide transport"/>
    <property type="evidence" value="ECO:0007669"/>
    <property type="project" value="TreeGrafter"/>
</dbReference>
<dbReference type="EMBL" id="CP001816">
    <property type="protein sequence ID" value="ACZ13046.1"/>
    <property type="molecule type" value="Genomic_DNA"/>
</dbReference>
<dbReference type="SUPFAM" id="SSF53850">
    <property type="entry name" value="Periplasmic binding protein-like II"/>
    <property type="match status" value="1"/>
</dbReference>
<dbReference type="CDD" id="cd08489">
    <property type="entry name" value="PBP2_NikA"/>
    <property type="match status" value="1"/>
</dbReference>
<dbReference type="PROSITE" id="PS51257">
    <property type="entry name" value="PROKAR_LIPOPROTEIN"/>
    <property type="match status" value="1"/>
</dbReference>